<keyword evidence="2" id="KW-1185">Reference proteome</keyword>
<dbReference type="AlphaFoldDB" id="A0A183MH76"/>
<evidence type="ECO:0000313" key="1">
    <source>
        <dbReference type="EMBL" id="VDP18196.1"/>
    </source>
</evidence>
<name>A0A183MH76_9TREM</name>
<sequence>MMIKNTSVVILLFTILLLKTDKAMQDKSSKTTSVNQRGSVNKTIFNFTDPKNEVVFKDWIEYSDTEQRSKATLLRLDGQTSGDRQRIELPLSRSLKRFHGRQTSIPLPSNLNQISRFGIQAYTSTNGIKEKFGVGSIEIFTISIYKKAQQSV</sequence>
<reference evidence="1 2" key="1">
    <citation type="submission" date="2018-11" db="EMBL/GenBank/DDBJ databases">
        <authorList>
            <consortium name="Pathogen Informatics"/>
        </authorList>
    </citation>
    <scope>NUCLEOTIDE SEQUENCE [LARGE SCALE GENOMIC DNA]</scope>
    <source>
        <strain evidence="1 2">Zambia</strain>
    </source>
</reference>
<gene>
    <name evidence="1" type="ORF">SMRZ_LOCUS15401</name>
</gene>
<protein>
    <submittedName>
        <fullName evidence="1">Uncharacterized protein</fullName>
    </submittedName>
</protein>
<evidence type="ECO:0000313" key="2">
    <source>
        <dbReference type="Proteomes" id="UP000277204"/>
    </source>
</evidence>
<dbReference type="EMBL" id="UZAI01016927">
    <property type="protein sequence ID" value="VDP18196.1"/>
    <property type="molecule type" value="Genomic_DNA"/>
</dbReference>
<proteinExistence type="predicted"/>
<dbReference type="STRING" id="48269.A0A183MH76"/>
<organism evidence="1 2">
    <name type="scientific">Schistosoma margrebowiei</name>
    <dbReference type="NCBI Taxonomy" id="48269"/>
    <lineage>
        <taxon>Eukaryota</taxon>
        <taxon>Metazoa</taxon>
        <taxon>Spiralia</taxon>
        <taxon>Lophotrochozoa</taxon>
        <taxon>Platyhelminthes</taxon>
        <taxon>Trematoda</taxon>
        <taxon>Digenea</taxon>
        <taxon>Strigeidida</taxon>
        <taxon>Schistosomatoidea</taxon>
        <taxon>Schistosomatidae</taxon>
        <taxon>Schistosoma</taxon>
    </lineage>
</organism>
<dbReference type="Proteomes" id="UP000277204">
    <property type="component" value="Unassembled WGS sequence"/>
</dbReference>
<accession>A0A183MH76</accession>